<dbReference type="SMART" id="SM00384">
    <property type="entry name" value="AT_hook"/>
    <property type="match status" value="3"/>
</dbReference>
<evidence type="ECO:0000313" key="2">
    <source>
        <dbReference type="EMBL" id="TKA82102.1"/>
    </source>
</evidence>
<comment type="caution">
    <text evidence="2">The sequence shown here is derived from an EMBL/GenBank/DDBJ whole genome shotgun (WGS) entry which is preliminary data.</text>
</comment>
<dbReference type="Proteomes" id="UP000309340">
    <property type="component" value="Unassembled WGS sequence"/>
</dbReference>
<accession>A0A4U0XW36</accession>
<dbReference type="STRING" id="329884.A0A4U0XW36"/>
<evidence type="ECO:0000313" key="3">
    <source>
        <dbReference type="Proteomes" id="UP000309340"/>
    </source>
</evidence>
<gene>
    <name evidence="2" type="ORF">B0A55_01805</name>
</gene>
<protein>
    <submittedName>
        <fullName evidence="2">Uncharacterized protein</fullName>
    </submittedName>
</protein>
<dbReference type="EMBL" id="NAJQ01000040">
    <property type="protein sequence ID" value="TKA82102.1"/>
    <property type="molecule type" value="Genomic_DNA"/>
</dbReference>
<feature type="region of interest" description="Disordered" evidence="1">
    <location>
        <begin position="60"/>
        <end position="231"/>
    </location>
</feature>
<feature type="compositionally biased region" description="Basic and acidic residues" evidence="1">
    <location>
        <begin position="270"/>
        <end position="279"/>
    </location>
</feature>
<feature type="compositionally biased region" description="Acidic residues" evidence="1">
    <location>
        <begin position="70"/>
        <end position="83"/>
    </location>
</feature>
<dbReference type="OrthoDB" id="5403747at2759"/>
<name>A0A4U0XW36_9PEZI</name>
<organism evidence="2 3">
    <name type="scientific">Friedmanniomyces simplex</name>
    <dbReference type="NCBI Taxonomy" id="329884"/>
    <lineage>
        <taxon>Eukaryota</taxon>
        <taxon>Fungi</taxon>
        <taxon>Dikarya</taxon>
        <taxon>Ascomycota</taxon>
        <taxon>Pezizomycotina</taxon>
        <taxon>Dothideomycetes</taxon>
        <taxon>Dothideomycetidae</taxon>
        <taxon>Mycosphaerellales</taxon>
        <taxon>Teratosphaeriaceae</taxon>
        <taxon>Friedmanniomyces</taxon>
    </lineage>
</organism>
<feature type="compositionally biased region" description="Low complexity" evidence="1">
    <location>
        <begin position="170"/>
        <end position="184"/>
    </location>
</feature>
<dbReference type="AlphaFoldDB" id="A0A4U0XW36"/>
<feature type="compositionally biased region" description="Gly residues" evidence="1">
    <location>
        <begin position="216"/>
        <end position="226"/>
    </location>
</feature>
<dbReference type="InterPro" id="IPR017956">
    <property type="entry name" value="AT_hook_DNA-bd_motif"/>
</dbReference>
<proteinExistence type="predicted"/>
<dbReference type="GO" id="GO:0003677">
    <property type="term" value="F:DNA binding"/>
    <property type="evidence" value="ECO:0007669"/>
    <property type="project" value="InterPro"/>
</dbReference>
<evidence type="ECO:0000256" key="1">
    <source>
        <dbReference type="SAM" id="MobiDB-lite"/>
    </source>
</evidence>
<feature type="region of interest" description="Disordered" evidence="1">
    <location>
        <begin position="255"/>
        <end position="279"/>
    </location>
</feature>
<dbReference type="PRINTS" id="PR00929">
    <property type="entry name" value="ATHOOK"/>
</dbReference>
<reference evidence="2 3" key="1">
    <citation type="submission" date="2017-03" db="EMBL/GenBank/DDBJ databases">
        <title>Genomes of endolithic fungi from Antarctica.</title>
        <authorList>
            <person name="Coleine C."/>
            <person name="Masonjones S."/>
            <person name="Stajich J.E."/>
        </authorList>
    </citation>
    <scope>NUCLEOTIDE SEQUENCE [LARGE SCALE GENOMIC DNA]</scope>
    <source>
        <strain evidence="2 3">CCFEE 5184</strain>
    </source>
</reference>
<sequence>MGLNLTEREQRLFLLATQCFEGGDFPEVDTAKLAELGGWKSKASAHTAWCNLKKKLLSAKPQVEGKGEVEGEADGDVDGDGEVENSPASAKRGSGKKRGAQELKGEDEGEAAETANADGPSPKKRGRKPKAVAPAQVKNEKAGEPAIGEGEGAAEEAPGPKKRGRPAKSAVAAQTATTDVTAEAGEVEATNGDAQSEAEIRGPTKRGRGRPPKVGGKPGGKAGGKAGGKKVDAEMGGVMEEAGQLSVAAATVEEGAKDGEAMDGVQTAAETREGGEGDA</sequence>
<keyword evidence="3" id="KW-1185">Reference proteome</keyword>